<evidence type="ECO:0000313" key="2">
    <source>
        <dbReference type="EMBL" id="AFZ51500.1"/>
    </source>
</evidence>
<dbReference type="PANTHER" id="PTHR43031">
    <property type="entry name" value="FAD-DEPENDENT OXIDOREDUCTASE"/>
    <property type="match status" value="1"/>
</dbReference>
<feature type="domain" description="Rhodanese" evidence="1">
    <location>
        <begin position="43"/>
        <end position="129"/>
    </location>
</feature>
<protein>
    <submittedName>
        <fullName evidence="2">Rhodanese-related sulfurtransferase</fullName>
    </submittedName>
</protein>
<reference evidence="2" key="1">
    <citation type="submission" date="2012-04" db="EMBL/GenBank/DDBJ databases">
        <title>Finished genome of Dactylococcopsis salina PCC 8305.</title>
        <authorList>
            <consortium name="US DOE Joint Genome Institute"/>
            <person name="Gugger M."/>
            <person name="Coursin T."/>
            <person name="Rippka R."/>
            <person name="Tandeau De Marsac N."/>
            <person name="Huntemann M."/>
            <person name="Wei C.-L."/>
            <person name="Han J."/>
            <person name="Detter J.C."/>
            <person name="Han C."/>
            <person name="Tapia R."/>
            <person name="Daligault H."/>
            <person name="Chen A."/>
            <person name="Krypides N."/>
            <person name="Mavromatis K."/>
            <person name="Markowitz V."/>
            <person name="Szeto E."/>
            <person name="Ivanova N."/>
            <person name="Ovchinnikova G."/>
            <person name="Pagani I."/>
            <person name="Pati A."/>
            <person name="Goodwin L."/>
            <person name="Peters L."/>
            <person name="Pitluck S."/>
            <person name="Woyke T."/>
            <person name="Kerfeld C."/>
        </authorList>
    </citation>
    <scope>NUCLEOTIDE SEQUENCE [LARGE SCALE GENOMIC DNA]</scope>
    <source>
        <strain evidence="2">PCC 8305</strain>
    </source>
</reference>
<sequence>MLKILITPLRSLAWLLLKHKIRRQFPTVKQVNTKTLAHWLDQKEQNLQLIDTRKVEEYAVSHLPNAEHIPDLETAKKHLNPNQLIIAYCSVGYRSSRLAKELQQLGYDQVWNLEGSIFQWANEGRTLMQNDQPTKQVHPYSKNWKWLLSQ</sequence>
<dbReference type="GO" id="GO:0016740">
    <property type="term" value="F:transferase activity"/>
    <property type="evidence" value="ECO:0007669"/>
    <property type="project" value="UniProtKB-KW"/>
</dbReference>
<dbReference type="AlphaFoldDB" id="K9YYV1"/>
<dbReference type="SUPFAM" id="SSF52821">
    <property type="entry name" value="Rhodanese/Cell cycle control phosphatase"/>
    <property type="match status" value="1"/>
</dbReference>
<proteinExistence type="predicted"/>
<dbReference type="InterPro" id="IPR001763">
    <property type="entry name" value="Rhodanese-like_dom"/>
</dbReference>
<dbReference type="RefSeq" id="WP_015230480.1">
    <property type="nucleotide sequence ID" value="NC_019780.1"/>
</dbReference>
<dbReference type="EMBL" id="CP003944">
    <property type="protein sequence ID" value="AFZ51500.1"/>
    <property type="molecule type" value="Genomic_DNA"/>
</dbReference>
<evidence type="ECO:0000313" key="3">
    <source>
        <dbReference type="Proteomes" id="UP000010482"/>
    </source>
</evidence>
<gene>
    <name evidence="2" type="ORF">Dacsa_2947</name>
</gene>
<dbReference type="SMART" id="SM00450">
    <property type="entry name" value="RHOD"/>
    <property type="match status" value="1"/>
</dbReference>
<dbReference type="HOGENOM" id="CLU_089574_5_1_3"/>
<dbReference type="Pfam" id="PF00581">
    <property type="entry name" value="Rhodanese"/>
    <property type="match status" value="1"/>
</dbReference>
<name>K9YYV1_DACS8</name>
<organism evidence="2 3">
    <name type="scientific">Dactylococcopsis salina (strain PCC 8305)</name>
    <name type="common">Myxobactron salinum</name>
    <dbReference type="NCBI Taxonomy" id="13035"/>
    <lineage>
        <taxon>Bacteria</taxon>
        <taxon>Bacillati</taxon>
        <taxon>Cyanobacteriota</taxon>
        <taxon>Cyanophyceae</taxon>
        <taxon>Nodosilineales</taxon>
        <taxon>Cymatolegaceae</taxon>
        <taxon>Dactylococcopsis</taxon>
    </lineage>
</organism>
<dbReference type="KEGG" id="dsl:Dacsa_2947"/>
<dbReference type="InterPro" id="IPR050229">
    <property type="entry name" value="GlpE_sulfurtransferase"/>
</dbReference>
<dbReference type="Proteomes" id="UP000010482">
    <property type="component" value="Chromosome"/>
</dbReference>
<evidence type="ECO:0000259" key="1">
    <source>
        <dbReference type="PROSITE" id="PS50206"/>
    </source>
</evidence>
<dbReference type="PANTHER" id="PTHR43031:SF1">
    <property type="entry name" value="PYRIDINE NUCLEOTIDE-DISULPHIDE OXIDOREDUCTASE"/>
    <property type="match status" value="1"/>
</dbReference>
<dbReference type="STRING" id="13035.Dacsa_2947"/>
<dbReference type="InterPro" id="IPR036873">
    <property type="entry name" value="Rhodanese-like_dom_sf"/>
</dbReference>
<dbReference type="eggNOG" id="COG0607">
    <property type="taxonomic scope" value="Bacteria"/>
</dbReference>
<dbReference type="CDD" id="cd00158">
    <property type="entry name" value="RHOD"/>
    <property type="match status" value="1"/>
</dbReference>
<dbReference type="PROSITE" id="PS50206">
    <property type="entry name" value="RHODANESE_3"/>
    <property type="match status" value="1"/>
</dbReference>
<accession>K9YYV1</accession>
<keyword evidence="3" id="KW-1185">Reference proteome</keyword>
<dbReference type="Gene3D" id="3.40.250.10">
    <property type="entry name" value="Rhodanese-like domain"/>
    <property type="match status" value="1"/>
</dbReference>